<keyword evidence="4 12" id="KW-0812">Transmembrane</keyword>
<comment type="caution">
    <text evidence="12">Lacks conserved residue(s) required for the propagation of feature annotation.</text>
</comment>
<feature type="transmembrane region" description="Helical" evidence="12">
    <location>
        <begin position="38"/>
        <end position="58"/>
    </location>
</feature>
<accession>A0AAI9SCE9</accession>
<comment type="caution">
    <text evidence="13">The sequence shown here is derived from an EMBL/GenBank/DDBJ whole genome shotgun (WGS) entry which is preliminary data.</text>
</comment>
<evidence type="ECO:0000256" key="2">
    <source>
        <dbReference type="ARBA" id="ARBA00022475"/>
    </source>
</evidence>
<evidence type="ECO:0000256" key="5">
    <source>
        <dbReference type="ARBA" id="ARBA00022989"/>
    </source>
</evidence>
<evidence type="ECO:0000313" key="14">
    <source>
        <dbReference type="Proteomes" id="UP000469462"/>
    </source>
</evidence>
<feature type="transmembrane region" description="Helical" evidence="12">
    <location>
        <begin position="12"/>
        <end position="32"/>
    </location>
</feature>
<evidence type="ECO:0000256" key="3">
    <source>
        <dbReference type="ARBA" id="ARBA00022519"/>
    </source>
</evidence>
<keyword evidence="12" id="KW-0813">Transport</keyword>
<reference evidence="13 14" key="1">
    <citation type="submission" date="2019-10" db="EMBL/GenBank/DDBJ databases">
        <title>Genome diversity of Sutterella seckii.</title>
        <authorList>
            <person name="Chaplin A.V."/>
            <person name="Sokolova S.R."/>
            <person name="Mosin K.A."/>
            <person name="Ivanova E.L."/>
            <person name="Kochetkova T.O."/>
            <person name="Goltsov A.Y."/>
            <person name="Trofimov D.Y."/>
            <person name="Efimov B.A."/>
        </authorList>
    </citation>
    <scope>NUCLEOTIDE SEQUENCE [LARGE SCALE GENOMIC DNA]</scope>
    <source>
        <strain evidence="13 14">ASD3426</strain>
    </source>
</reference>
<dbReference type="Proteomes" id="UP000469462">
    <property type="component" value="Unassembled WGS sequence"/>
</dbReference>
<evidence type="ECO:0000256" key="9">
    <source>
        <dbReference type="ARBA" id="ARBA00023303"/>
    </source>
</evidence>
<keyword evidence="5 12" id="KW-1133">Transmembrane helix</keyword>
<proteinExistence type="inferred from homology"/>
<keyword evidence="8 12" id="KW-0472">Membrane</keyword>
<gene>
    <name evidence="12" type="primary">fluC</name>
    <name evidence="12" type="synonym">crcB</name>
    <name evidence="13" type="ORF">GBM96_04825</name>
</gene>
<evidence type="ECO:0000256" key="10">
    <source>
        <dbReference type="ARBA" id="ARBA00035120"/>
    </source>
</evidence>
<dbReference type="GO" id="GO:0062054">
    <property type="term" value="F:fluoride channel activity"/>
    <property type="evidence" value="ECO:0007669"/>
    <property type="project" value="UniProtKB-UniRule"/>
</dbReference>
<evidence type="ECO:0000256" key="1">
    <source>
        <dbReference type="ARBA" id="ARBA00004651"/>
    </source>
</evidence>
<dbReference type="GO" id="GO:0140114">
    <property type="term" value="P:cellular detoxification of fluoride"/>
    <property type="evidence" value="ECO:0007669"/>
    <property type="project" value="UniProtKB-UniRule"/>
</dbReference>
<keyword evidence="3" id="KW-0997">Cell inner membrane</keyword>
<dbReference type="PANTHER" id="PTHR28259">
    <property type="entry name" value="FLUORIDE EXPORT PROTEIN 1-RELATED"/>
    <property type="match status" value="1"/>
</dbReference>
<dbReference type="EMBL" id="WEHW01000011">
    <property type="protein sequence ID" value="KAB7651701.1"/>
    <property type="molecule type" value="Genomic_DNA"/>
</dbReference>
<evidence type="ECO:0000256" key="8">
    <source>
        <dbReference type="ARBA" id="ARBA00023136"/>
    </source>
</evidence>
<dbReference type="HAMAP" id="MF_00454">
    <property type="entry name" value="FluC"/>
    <property type="match status" value="1"/>
</dbReference>
<organism evidence="13 14">
    <name type="scientific">Sutterella seckii</name>
    <dbReference type="NCBI Taxonomy" id="1944635"/>
    <lineage>
        <taxon>Bacteria</taxon>
        <taxon>Pseudomonadati</taxon>
        <taxon>Pseudomonadota</taxon>
        <taxon>Betaproteobacteria</taxon>
        <taxon>Burkholderiales</taxon>
        <taxon>Sutterellaceae</taxon>
        <taxon>Sutterella</taxon>
    </lineage>
</organism>
<comment type="function">
    <text evidence="12">Fluoride-specific ion channel. Important for reducing fluoride concentration in the cell, thus reducing its toxicity.</text>
</comment>
<comment type="subcellular location">
    <subcellularLocation>
        <location evidence="1 12">Cell membrane</location>
        <topology evidence="1 12">Multi-pass membrane protein</topology>
    </subcellularLocation>
</comment>
<evidence type="ECO:0000256" key="6">
    <source>
        <dbReference type="ARBA" id="ARBA00023053"/>
    </source>
</evidence>
<sequence length="126" mass="12541">MLHLSSPEALALVFLLGGIGALTRYAVLVVSAHAAGPFPAGILVVNTLAAFIGSALVSARAPEELLLIIGGGFVGSLGTLSSLCSEIIALERLGKYGSIVLFVVLTLVTGIAATLLGNAAGASFHG</sequence>
<dbReference type="RefSeq" id="WP_139687211.1">
    <property type="nucleotide sequence ID" value="NZ_WEHW01000011.1"/>
</dbReference>
<evidence type="ECO:0000256" key="11">
    <source>
        <dbReference type="ARBA" id="ARBA00035585"/>
    </source>
</evidence>
<protein>
    <recommendedName>
        <fullName evidence="12">Fluoride-specific ion channel FluC</fullName>
    </recommendedName>
</protein>
<feature type="transmembrane region" description="Helical" evidence="12">
    <location>
        <begin position="65"/>
        <end position="90"/>
    </location>
</feature>
<name>A0AAI9SCE9_9BURK</name>
<dbReference type="InterPro" id="IPR003691">
    <property type="entry name" value="FluC"/>
</dbReference>
<dbReference type="Pfam" id="PF02537">
    <property type="entry name" value="CRCB"/>
    <property type="match status" value="1"/>
</dbReference>
<dbReference type="GO" id="GO:0005886">
    <property type="term" value="C:plasma membrane"/>
    <property type="evidence" value="ECO:0007669"/>
    <property type="project" value="UniProtKB-SubCell"/>
</dbReference>
<evidence type="ECO:0000256" key="12">
    <source>
        <dbReference type="HAMAP-Rule" id="MF_00454"/>
    </source>
</evidence>
<keyword evidence="7 12" id="KW-0406">Ion transport</keyword>
<evidence type="ECO:0000256" key="7">
    <source>
        <dbReference type="ARBA" id="ARBA00023065"/>
    </source>
</evidence>
<comment type="similarity">
    <text evidence="10 12">Belongs to the fluoride channel Fluc/FEX (TC 1.A.43) family.</text>
</comment>
<feature type="transmembrane region" description="Helical" evidence="12">
    <location>
        <begin position="96"/>
        <end position="116"/>
    </location>
</feature>
<keyword evidence="2 12" id="KW-1003">Cell membrane</keyword>
<keyword evidence="14" id="KW-1185">Reference proteome</keyword>
<dbReference type="AlphaFoldDB" id="A0AAI9SCE9"/>
<keyword evidence="6" id="KW-0915">Sodium</keyword>
<dbReference type="PANTHER" id="PTHR28259:SF1">
    <property type="entry name" value="FLUORIDE EXPORT PROTEIN 1-RELATED"/>
    <property type="match status" value="1"/>
</dbReference>
<evidence type="ECO:0000256" key="4">
    <source>
        <dbReference type="ARBA" id="ARBA00022692"/>
    </source>
</evidence>
<keyword evidence="9 12" id="KW-0407">Ion channel</keyword>
<comment type="catalytic activity">
    <reaction evidence="11">
        <text>fluoride(in) = fluoride(out)</text>
        <dbReference type="Rhea" id="RHEA:76159"/>
        <dbReference type="ChEBI" id="CHEBI:17051"/>
    </reaction>
    <physiologicalReaction direction="left-to-right" evidence="11">
        <dbReference type="Rhea" id="RHEA:76160"/>
    </physiologicalReaction>
</comment>
<evidence type="ECO:0000313" key="13">
    <source>
        <dbReference type="EMBL" id="KAB7651701.1"/>
    </source>
</evidence>